<sequence>MINPIYASIQFASRSVRETYSPKEILFWCERLWNDGESARKSAREDEEYMYKWSMVSLMGKYNLTNGENFACVGNYQAACNRLAELKTKLDKRCKEQFENLRNQSASKFSVLPEIPKTPRSAKQESVPEVCERKDCSDVRKLVISTQTYYTTEFAKMKKEYDERLKEQSDALLLLSESCNNCKKGVTFSDSTNERYKKTQEKVEEPSEVNLSQIEYIREETLIGDDQNLKEPKNLKTPLEHNLWRELSNQRNLNHRMQERLSELEKYQPPTVDISSKEKDEEIAALQAMIESNKDQYSKDIFELQQQIRNLKKSLNSSVDPRRQHQGPITKDHPFPLRDHVNYGTNVKTTEELENFKKKHAEKMSEKDEIIWNLRFEIEVLKKEHSAVYSIHRRKDKSNSEVIDELQATIECLGAQIANSEATIEYLIQEAGSGVDLNELEKIKNEYGKLKDKWEDTEAKYEELEARLQCRICLGDYDDEGHHTVKIKCGHVFGRSCLEKAFTRTGVAPVCPICNKPSNRRQMIRIYLA</sequence>
<organism evidence="8 9">
    <name type="scientific">Oikopleura dioica</name>
    <name type="common">Tunicate</name>
    <dbReference type="NCBI Taxonomy" id="34765"/>
    <lineage>
        <taxon>Eukaryota</taxon>
        <taxon>Metazoa</taxon>
        <taxon>Chordata</taxon>
        <taxon>Tunicata</taxon>
        <taxon>Appendicularia</taxon>
        <taxon>Copelata</taxon>
        <taxon>Oikopleuridae</taxon>
        <taxon>Oikopleura</taxon>
    </lineage>
</organism>
<reference evidence="8 9" key="1">
    <citation type="submission" date="2021-04" db="EMBL/GenBank/DDBJ databases">
        <authorList>
            <person name="Bliznina A."/>
        </authorList>
    </citation>
    <scope>NUCLEOTIDE SEQUENCE [LARGE SCALE GENOMIC DNA]</scope>
</reference>
<feature type="domain" description="RING-type" evidence="7">
    <location>
        <begin position="470"/>
        <end position="515"/>
    </location>
</feature>
<feature type="coiled-coil region" evidence="5">
    <location>
        <begin position="247"/>
        <end position="314"/>
    </location>
</feature>
<dbReference type="SUPFAM" id="SSF57850">
    <property type="entry name" value="RING/U-box"/>
    <property type="match status" value="1"/>
</dbReference>
<keyword evidence="3" id="KW-0862">Zinc</keyword>
<evidence type="ECO:0000256" key="1">
    <source>
        <dbReference type="ARBA" id="ARBA00022723"/>
    </source>
</evidence>
<dbReference type="SMART" id="SM00184">
    <property type="entry name" value="RING"/>
    <property type="match status" value="1"/>
</dbReference>
<dbReference type="InterPro" id="IPR001841">
    <property type="entry name" value="Znf_RING"/>
</dbReference>
<dbReference type="InterPro" id="IPR037381">
    <property type="entry name" value="RFWD3"/>
</dbReference>
<accession>A0ABN7T862</accession>
<dbReference type="PANTHER" id="PTHR16047:SF7">
    <property type="entry name" value="E3 UBIQUITIN-PROTEIN LIGASE RFWD3"/>
    <property type="match status" value="1"/>
</dbReference>
<dbReference type="PROSITE" id="PS50089">
    <property type="entry name" value="ZF_RING_2"/>
    <property type="match status" value="1"/>
</dbReference>
<dbReference type="PANTHER" id="PTHR16047">
    <property type="entry name" value="RFWD3 PROTEIN"/>
    <property type="match status" value="1"/>
</dbReference>
<protein>
    <submittedName>
        <fullName evidence="8">Oidioi.mRNA.OKI2018_I69.chr2.g6541.t1.cds</fullName>
    </submittedName>
</protein>
<evidence type="ECO:0000256" key="6">
    <source>
        <dbReference type="SAM" id="MobiDB-lite"/>
    </source>
</evidence>
<dbReference type="Gene3D" id="3.30.40.10">
    <property type="entry name" value="Zinc/RING finger domain, C3HC4 (zinc finger)"/>
    <property type="match status" value="1"/>
</dbReference>
<evidence type="ECO:0000256" key="4">
    <source>
        <dbReference type="PROSITE-ProRule" id="PRU00175"/>
    </source>
</evidence>
<keyword evidence="2 4" id="KW-0863">Zinc-finger</keyword>
<evidence type="ECO:0000259" key="7">
    <source>
        <dbReference type="PROSITE" id="PS50089"/>
    </source>
</evidence>
<dbReference type="EMBL" id="OU015567">
    <property type="protein sequence ID" value="CAG5112314.1"/>
    <property type="molecule type" value="Genomic_DNA"/>
</dbReference>
<dbReference type="Pfam" id="PF13639">
    <property type="entry name" value="zf-RING_2"/>
    <property type="match status" value="1"/>
</dbReference>
<feature type="coiled-coil region" evidence="5">
    <location>
        <begin position="403"/>
        <end position="467"/>
    </location>
</feature>
<evidence type="ECO:0000256" key="2">
    <source>
        <dbReference type="ARBA" id="ARBA00022771"/>
    </source>
</evidence>
<gene>
    <name evidence="8" type="ORF">OKIOD_LOCUS15306</name>
</gene>
<feature type="region of interest" description="Disordered" evidence="6">
    <location>
        <begin position="315"/>
        <end position="338"/>
    </location>
</feature>
<evidence type="ECO:0000256" key="5">
    <source>
        <dbReference type="SAM" id="Coils"/>
    </source>
</evidence>
<evidence type="ECO:0000256" key="3">
    <source>
        <dbReference type="ARBA" id="ARBA00022833"/>
    </source>
</evidence>
<keyword evidence="1" id="KW-0479">Metal-binding</keyword>
<evidence type="ECO:0000313" key="9">
    <source>
        <dbReference type="Proteomes" id="UP001158576"/>
    </source>
</evidence>
<proteinExistence type="predicted"/>
<keyword evidence="9" id="KW-1185">Reference proteome</keyword>
<keyword evidence="5" id="KW-0175">Coiled coil</keyword>
<evidence type="ECO:0000313" key="8">
    <source>
        <dbReference type="EMBL" id="CAG5112314.1"/>
    </source>
</evidence>
<name>A0ABN7T862_OIKDI</name>
<dbReference type="InterPro" id="IPR013083">
    <property type="entry name" value="Znf_RING/FYVE/PHD"/>
</dbReference>
<dbReference type="Proteomes" id="UP001158576">
    <property type="component" value="Chromosome 2"/>
</dbReference>